<dbReference type="InterPro" id="IPR052019">
    <property type="entry name" value="F420H2_bilvrd_red/Heme_oxyg"/>
</dbReference>
<gene>
    <name evidence="3" type="ORF">CFX0092_A2487</name>
</gene>
<proteinExistence type="predicted"/>
<dbReference type="GO" id="GO:0070967">
    <property type="term" value="F:coenzyme F420 binding"/>
    <property type="evidence" value="ECO:0007669"/>
    <property type="project" value="TreeGrafter"/>
</dbReference>
<dbReference type="AlphaFoldDB" id="A0A160T5Z8"/>
<evidence type="ECO:0000256" key="1">
    <source>
        <dbReference type="ARBA" id="ARBA00023002"/>
    </source>
</evidence>
<dbReference type="NCBIfam" id="TIGR03618">
    <property type="entry name" value="Rv1155_F420"/>
    <property type="match status" value="1"/>
</dbReference>
<dbReference type="GO" id="GO:0005829">
    <property type="term" value="C:cytosol"/>
    <property type="evidence" value="ECO:0007669"/>
    <property type="project" value="TreeGrafter"/>
</dbReference>
<dbReference type="InterPro" id="IPR019920">
    <property type="entry name" value="F420-binding_dom_put"/>
</dbReference>
<dbReference type="PANTHER" id="PTHR35176">
    <property type="entry name" value="HEME OXYGENASE HI_0854-RELATED"/>
    <property type="match status" value="1"/>
</dbReference>
<keyword evidence="4" id="KW-1185">Reference proteome</keyword>
<evidence type="ECO:0000313" key="3">
    <source>
        <dbReference type="EMBL" id="CUS04365.2"/>
    </source>
</evidence>
<dbReference type="RefSeq" id="WP_095043703.1">
    <property type="nucleotide sequence ID" value="NZ_LN890655.1"/>
</dbReference>
<organism evidence="3 4">
    <name type="scientific">Candidatus Promineifilum breve</name>
    <dbReference type="NCBI Taxonomy" id="1806508"/>
    <lineage>
        <taxon>Bacteria</taxon>
        <taxon>Bacillati</taxon>
        <taxon>Chloroflexota</taxon>
        <taxon>Ardenticatenia</taxon>
        <taxon>Candidatus Promineifilales</taxon>
        <taxon>Candidatus Promineifilaceae</taxon>
        <taxon>Candidatus Promineifilum</taxon>
    </lineage>
</organism>
<evidence type="ECO:0000259" key="2">
    <source>
        <dbReference type="Pfam" id="PF01243"/>
    </source>
</evidence>
<sequence>MTATIPPSHLDLIAGPVYAVLTTVAADGQPENTVVWCSWDGEHVLVNTVAGRRKDKNARHNPLVAITAIDPANPLRWVDVRGYVEAIVPDEGNANIDAHTRLYTDHDKFFGGYAAIERQATEQRVIMQIRPTRVVAYPHQ</sequence>
<dbReference type="InterPro" id="IPR012349">
    <property type="entry name" value="Split_barrel_FMN-bd"/>
</dbReference>
<dbReference type="EMBL" id="LN890655">
    <property type="protein sequence ID" value="CUS04365.2"/>
    <property type="molecule type" value="Genomic_DNA"/>
</dbReference>
<dbReference type="PANTHER" id="PTHR35176:SF6">
    <property type="entry name" value="HEME OXYGENASE HI_0854-RELATED"/>
    <property type="match status" value="1"/>
</dbReference>
<dbReference type="Proteomes" id="UP000215027">
    <property type="component" value="Chromosome I"/>
</dbReference>
<dbReference type="GO" id="GO:0016627">
    <property type="term" value="F:oxidoreductase activity, acting on the CH-CH group of donors"/>
    <property type="evidence" value="ECO:0007669"/>
    <property type="project" value="TreeGrafter"/>
</dbReference>
<evidence type="ECO:0000313" key="4">
    <source>
        <dbReference type="Proteomes" id="UP000215027"/>
    </source>
</evidence>
<dbReference type="Pfam" id="PF01243">
    <property type="entry name" value="PNPOx_N"/>
    <property type="match status" value="1"/>
</dbReference>
<dbReference type="OrthoDB" id="162914at2"/>
<accession>A0A160T5Z8</accession>
<dbReference type="InterPro" id="IPR011576">
    <property type="entry name" value="Pyridox_Oxase_N"/>
</dbReference>
<dbReference type="Gene3D" id="2.30.110.10">
    <property type="entry name" value="Electron Transport, Fmn-binding Protein, Chain A"/>
    <property type="match status" value="1"/>
</dbReference>
<dbReference type="KEGG" id="pbf:CFX0092_A2487"/>
<keyword evidence="1" id="KW-0560">Oxidoreductase</keyword>
<reference evidence="3" key="1">
    <citation type="submission" date="2016-01" db="EMBL/GenBank/DDBJ databases">
        <authorList>
            <person name="Mcilroy J.S."/>
            <person name="Karst M S."/>
            <person name="Albertsen M."/>
        </authorList>
    </citation>
    <scope>NUCLEOTIDE SEQUENCE</scope>
    <source>
        <strain evidence="3">Cfx-K</strain>
    </source>
</reference>
<feature type="domain" description="Pyridoxamine 5'-phosphate oxidase N-terminal" evidence="2">
    <location>
        <begin position="7"/>
        <end position="134"/>
    </location>
</feature>
<name>A0A160T5Z8_9CHLR</name>
<dbReference type="SUPFAM" id="SSF50475">
    <property type="entry name" value="FMN-binding split barrel"/>
    <property type="match status" value="1"/>
</dbReference>
<protein>
    <submittedName>
        <fullName evidence="3">Oxidoreductase</fullName>
    </submittedName>
</protein>